<reference evidence="3" key="1">
    <citation type="journal article" date="2011" name="Nat. Genet.">
        <title>The Arabidopsis lyrata genome sequence and the basis of rapid genome size change.</title>
        <authorList>
            <person name="Hu T.T."/>
            <person name="Pattyn P."/>
            <person name="Bakker E.G."/>
            <person name="Cao J."/>
            <person name="Cheng J.-F."/>
            <person name="Clark R.M."/>
            <person name="Fahlgren N."/>
            <person name="Fawcett J.A."/>
            <person name="Grimwood J."/>
            <person name="Gundlach H."/>
            <person name="Haberer G."/>
            <person name="Hollister J.D."/>
            <person name="Ossowski S."/>
            <person name="Ottilar R.P."/>
            <person name="Salamov A.A."/>
            <person name="Schneeberger K."/>
            <person name="Spannagl M."/>
            <person name="Wang X."/>
            <person name="Yang L."/>
            <person name="Nasrallah M.E."/>
            <person name="Bergelson J."/>
            <person name="Carrington J.C."/>
            <person name="Gaut B.S."/>
            <person name="Schmutz J."/>
            <person name="Mayer K.F.X."/>
            <person name="Van de Peer Y."/>
            <person name="Grigoriev I.V."/>
            <person name="Nordborg M."/>
            <person name="Weigel D."/>
            <person name="Guo Y.-L."/>
        </authorList>
    </citation>
    <scope>NUCLEOTIDE SEQUENCE [LARGE SCALE GENOMIC DNA]</scope>
    <source>
        <strain evidence="3">cv. MN47</strain>
    </source>
</reference>
<feature type="region of interest" description="Disordered" evidence="1">
    <location>
        <begin position="1"/>
        <end position="83"/>
    </location>
</feature>
<dbReference type="Gramene" id="scaffold_603044.1">
    <property type="protein sequence ID" value="scaffold_603044.1"/>
    <property type="gene ID" value="scaffold_603044.1"/>
</dbReference>
<dbReference type="HOGENOM" id="CLU_2545723_0_0_1"/>
<organism evidence="3">
    <name type="scientific">Arabidopsis lyrata subsp. lyrata</name>
    <name type="common">Lyre-leaved rock-cress</name>
    <dbReference type="NCBI Taxonomy" id="81972"/>
    <lineage>
        <taxon>Eukaryota</taxon>
        <taxon>Viridiplantae</taxon>
        <taxon>Streptophyta</taxon>
        <taxon>Embryophyta</taxon>
        <taxon>Tracheophyta</taxon>
        <taxon>Spermatophyta</taxon>
        <taxon>Magnoliopsida</taxon>
        <taxon>eudicotyledons</taxon>
        <taxon>Gunneridae</taxon>
        <taxon>Pentapetalae</taxon>
        <taxon>rosids</taxon>
        <taxon>malvids</taxon>
        <taxon>Brassicales</taxon>
        <taxon>Brassicaceae</taxon>
        <taxon>Camelineae</taxon>
        <taxon>Arabidopsis</taxon>
    </lineage>
</organism>
<protein>
    <submittedName>
        <fullName evidence="2">Expressed protein</fullName>
    </submittedName>
</protein>
<sequence length="83" mass="9690">MDNRRTTRPRSAKVTTEIDVVLKQSEPIEQQRPHKGGSTTTRRISNQNHHRRPDRDGGQPRRRREPRRGRRTRTREANALSGA</sequence>
<keyword evidence="3" id="KW-1185">Reference proteome</keyword>
<dbReference type="EMBL" id="GL348718">
    <property type="protein sequence ID" value="EFH50722.1"/>
    <property type="molecule type" value="Genomic_DNA"/>
</dbReference>
<evidence type="ECO:0000313" key="2">
    <source>
        <dbReference type="EMBL" id="EFH50722.1"/>
    </source>
</evidence>
<proteinExistence type="predicted"/>
<evidence type="ECO:0000313" key="3">
    <source>
        <dbReference type="Proteomes" id="UP000008694"/>
    </source>
</evidence>
<feature type="compositionally biased region" description="Basic residues" evidence="1">
    <location>
        <begin position="1"/>
        <end position="11"/>
    </location>
</feature>
<accession>D7M707</accession>
<dbReference type="Proteomes" id="UP000008694">
    <property type="component" value="Unassembled WGS sequence"/>
</dbReference>
<dbReference type="AlphaFoldDB" id="D7M707"/>
<gene>
    <name evidence="2" type="ORF">ARALYDRAFT_910987</name>
</gene>
<feature type="compositionally biased region" description="Basic residues" evidence="1">
    <location>
        <begin position="60"/>
        <end position="73"/>
    </location>
</feature>
<evidence type="ECO:0000256" key="1">
    <source>
        <dbReference type="SAM" id="MobiDB-lite"/>
    </source>
</evidence>
<feature type="compositionally biased region" description="Polar residues" evidence="1">
    <location>
        <begin position="37"/>
        <end position="47"/>
    </location>
</feature>
<name>D7M707_ARALL</name>